<dbReference type="EMBL" id="CP155571">
    <property type="protein sequence ID" value="XFO71901.1"/>
    <property type="molecule type" value="Genomic_DNA"/>
</dbReference>
<organism evidence="1 2">
    <name type="scientific">Sporomusa acidovorans (strain ATCC 49682 / DSM 3132 / Mol)</name>
    <dbReference type="NCBI Taxonomy" id="1123286"/>
    <lineage>
        <taxon>Bacteria</taxon>
        <taxon>Bacillati</taxon>
        <taxon>Bacillota</taxon>
        <taxon>Negativicutes</taxon>
        <taxon>Selenomonadales</taxon>
        <taxon>Sporomusaceae</taxon>
        <taxon>Sporomusa</taxon>
    </lineage>
</organism>
<reference evidence="1" key="1">
    <citation type="submission" date="2024-05" db="EMBL/GenBank/DDBJ databases">
        <title>Isolation and characterization of Sporomusa carbonis sp. nov., a carboxydotrophic hydrogenogen in the genus of Sporomusa isolated from a charcoal burning pile.</title>
        <authorList>
            <person name="Boeer T."/>
            <person name="Rosenbaum F."/>
            <person name="Eysell L."/>
            <person name="Mueller V."/>
            <person name="Daniel R."/>
            <person name="Poehlein A."/>
        </authorList>
    </citation>
    <scope>NUCLEOTIDE SEQUENCE [LARGE SCALE GENOMIC DNA]</scope>
    <source>
        <strain evidence="1">DSM 3132</strain>
    </source>
</reference>
<dbReference type="Proteomes" id="UP000216052">
    <property type="component" value="Chromosome"/>
</dbReference>
<name>A0ABZ3J184_SPOA4</name>
<evidence type="ECO:0000313" key="2">
    <source>
        <dbReference type="Proteomes" id="UP000216052"/>
    </source>
</evidence>
<protein>
    <submittedName>
        <fullName evidence="1">Uncharacterized protein</fullName>
    </submittedName>
</protein>
<evidence type="ECO:0000313" key="1">
    <source>
        <dbReference type="EMBL" id="XFO71901.1"/>
    </source>
</evidence>
<proteinExistence type="predicted"/>
<gene>
    <name evidence="1" type="ORF">SPACI_019460</name>
</gene>
<sequence>MIDIEYYVITNNIHNTYIIQTGSNVAIEKYKHKPLRSYDLIRIPVEDI</sequence>
<accession>A0ABZ3J184</accession>
<keyword evidence="2" id="KW-1185">Reference proteome</keyword>